<keyword evidence="2" id="KW-0812">Transmembrane</keyword>
<accession>A0A1I2QHN5</accession>
<keyword evidence="2" id="KW-0472">Membrane</keyword>
<reference evidence="4" key="1">
    <citation type="submission" date="2016-10" db="EMBL/GenBank/DDBJ databases">
        <authorList>
            <person name="Varghese N."/>
            <person name="Submissions S."/>
        </authorList>
    </citation>
    <scope>NUCLEOTIDE SEQUENCE [LARGE SCALE GENOMIC DNA]</scope>
    <source>
        <strain evidence="4">DSM 17038</strain>
    </source>
</reference>
<dbReference type="OrthoDB" id="1806736at2"/>
<keyword evidence="2" id="KW-1133">Transmembrane helix</keyword>
<name>A0A1I2QHN5_9FIRM</name>
<keyword evidence="4" id="KW-1185">Reference proteome</keyword>
<sequence>MLVEGTMIITWLGAGAAVGSLLTYRLASGVMGQEKDQQLKSYKVENEALGRTNLIYRERIDQLENALFSNEKFLEMTGEIDFLRSSNFKLRSRLRDLECLVAAEKKKASREQVEKLENTVRNLKHRIEKESRSIPALVPATLELLPAKKEVAVTGESGPEGAEADNGKERKWSAILKARRIT</sequence>
<dbReference type="RefSeq" id="WP_092469572.1">
    <property type="nucleotide sequence ID" value="NZ_FOOX01000003.1"/>
</dbReference>
<dbReference type="Proteomes" id="UP000199337">
    <property type="component" value="Unassembled WGS sequence"/>
</dbReference>
<evidence type="ECO:0000313" key="3">
    <source>
        <dbReference type="EMBL" id="SFG25071.1"/>
    </source>
</evidence>
<dbReference type="AlphaFoldDB" id="A0A1I2QHN5"/>
<dbReference type="STRING" id="341036.SAMN05660649_01142"/>
<evidence type="ECO:0000256" key="1">
    <source>
        <dbReference type="SAM" id="Coils"/>
    </source>
</evidence>
<gene>
    <name evidence="3" type="ORF">SAMN05660649_01142</name>
</gene>
<proteinExistence type="predicted"/>
<feature type="transmembrane region" description="Helical" evidence="2">
    <location>
        <begin position="6"/>
        <end position="27"/>
    </location>
</feature>
<organism evidence="3 4">
    <name type="scientific">Desulfotruncus arcticus DSM 17038</name>
    <dbReference type="NCBI Taxonomy" id="1121424"/>
    <lineage>
        <taxon>Bacteria</taxon>
        <taxon>Bacillati</taxon>
        <taxon>Bacillota</taxon>
        <taxon>Clostridia</taxon>
        <taxon>Eubacteriales</taxon>
        <taxon>Desulfallaceae</taxon>
        <taxon>Desulfotruncus</taxon>
    </lineage>
</organism>
<evidence type="ECO:0000256" key="2">
    <source>
        <dbReference type="SAM" id="Phobius"/>
    </source>
</evidence>
<keyword evidence="1" id="KW-0175">Coiled coil</keyword>
<feature type="coiled-coil region" evidence="1">
    <location>
        <begin position="106"/>
        <end position="133"/>
    </location>
</feature>
<dbReference type="EMBL" id="FOOX01000003">
    <property type="protein sequence ID" value="SFG25071.1"/>
    <property type="molecule type" value="Genomic_DNA"/>
</dbReference>
<evidence type="ECO:0000313" key="4">
    <source>
        <dbReference type="Proteomes" id="UP000199337"/>
    </source>
</evidence>
<protein>
    <submittedName>
        <fullName evidence="3">Uncharacterized protein</fullName>
    </submittedName>
</protein>